<dbReference type="EMBL" id="MPSB01000003">
    <property type="protein sequence ID" value="ONF96722.1"/>
    <property type="molecule type" value="Genomic_DNA"/>
</dbReference>
<evidence type="ECO:0000313" key="3">
    <source>
        <dbReference type="Proteomes" id="UP000188729"/>
    </source>
</evidence>
<feature type="transmembrane region" description="Helical" evidence="1">
    <location>
        <begin position="237"/>
        <end position="256"/>
    </location>
</feature>
<comment type="caution">
    <text evidence="2">The sequence shown here is derived from an EMBL/GenBank/DDBJ whole genome shotgun (WGS) entry which is preliminary data.</text>
</comment>
<dbReference type="AlphaFoldDB" id="A0A1V2EVL6"/>
<keyword evidence="3" id="KW-1185">Reference proteome</keyword>
<sequence>MLAGLIFAVQDADDRPGALAATLPFAGVTVIEYQARLLIAAGVSQIVVVVARLTPELLGAVARIGGRGVAVDTVRSAGEAAARLHPLSHLLVLADGLVTTESVLLPLTREKGDVLLVTPEGEADTGFELIGGGDAWAGVARLDGRRLGEVAAMPRDYDVQSALLHVAAQAGALRLVLPEDERRSGHGVERRRETLEARSRAVVAATLATRPGWFNRWVVRPLARLALPPLMRRHVPTTALAGAATVLGLAGLAGLWVGQLTIGLLIALFGVATAALATSFAWLRDEAAIARVMEVLVRGVPALAALLLGHSIDVETGELTALVLALALVAAVGLGERASGRARPIGWGDPPAYLVVLAAGTLLGLPLLGLVAATLYAIVTLALAIEALRASA</sequence>
<organism evidence="2 3">
    <name type="scientific">Sphingomonas jeddahensis</name>
    <dbReference type="NCBI Taxonomy" id="1915074"/>
    <lineage>
        <taxon>Bacteria</taxon>
        <taxon>Pseudomonadati</taxon>
        <taxon>Pseudomonadota</taxon>
        <taxon>Alphaproteobacteria</taxon>
        <taxon>Sphingomonadales</taxon>
        <taxon>Sphingomonadaceae</taxon>
        <taxon>Sphingomonas</taxon>
    </lineage>
</organism>
<keyword evidence="1" id="KW-1133">Transmembrane helix</keyword>
<feature type="transmembrane region" description="Helical" evidence="1">
    <location>
        <begin position="262"/>
        <end position="283"/>
    </location>
</feature>
<evidence type="ECO:0000313" key="2">
    <source>
        <dbReference type="EMBL" id="ONF96722.1"/>
    </source>
</evidence>
<dbReference type="SUPFAM" id="SSF53448">
    <property type="entry name" value="Nucleotide-diphospho-sugar transferases"/>
    <property type="match status" value="1"/>
</dbReference>
<accession>A0A1V2EVL6</accession>
<keyword evidence="1" id="KW-0812">Transmembrane</keyword>
<reference evidence="2 3" key="1">
    <citation type="submission" date="2016-11" db="EMBL/GenBank/DDBJ databases">
        <title>Genome sequence of Sphingomonas jeddahensis G39.</title>
        <authorList>
            <person name="Poehlein A."/>
            <person name="Wuebbeler J.H."/>
            <person name="Steinbuechel A."/>
            <person name="Daniel R."/>
        </authorList>
    </citation>
    <scope>NUCLEOTIDE SEQUENCE [LARGE SCALE GENOMIC DNA]</scope>
    <source>
        <strain evidence="2 3">G39</strain>
    </source>
</reference>
<feature type="transmembrane region" description="Helical" evidence="1">
    <location>
        <begin position="352"/>
        <end position="385"/>
    </location>
</feature>
<gene>
    <name evidence="2" type="ORF">SPHI_09160</name>
</gene>
<dbReference type="InterPro" id="IPR029044">
    <property type="entry name" value="Nucleotide-diphossugar_trans"/>
</dbReference>
<evidence type="ECO:0000256" key="1">
    <source>
        <dbReference type="SAM" id="Phobius"/>
    </source>
</evidence>
<keyword evidence="1" id="KW-0472">Membrane</keyword>
<protein>
    <submittedName>
        <fullName evidence="2">Uncharacterized protein</fullName>
    </submittedName>
</protein>
<dbReference type="Proteomes" id="UP000188729">
    <property type="component" value="Unassembled WGS sequence"/>
</dbReference>
<dbReference type="STRING" id="1915074.SPHI_09160"/>
<proteinExistence type="predicted"/>
<name>A0A1V2EVL6_9SPHN</name>
<dbReference type="RefSeq" id="WP_076743705.1">
    <property type="nucleotide sequence ID" value="NZ_MPSB01000003.1"/>
</dbReference>
<dbReference type="OrthoDB" id="8477220at2"/>